<feature type="modified residue" description="4-aspartylphosphate" evidence="6">
    <location>
        <position position="55"/>
    </location>
</feature>
<name>A0AAF0CAE3_9GAMM</name>
<dbReference type="PANTHER" id="PTHR48111">
    <property type="entry name" value="REGULATOR OF RPOS"/>
    <property type="match status" value="1"/>
</dbReference>
<dbReference type="PROSITE" id="PS50110">
    <property type="entry name" value="RESPONSE_REGULATORY"/>
    <property type="match status" value="1"/>
</dbReference>
<dbReference type="Pfam" id="PF00072">
    <property type="entry name" value="Response_reg"/>
    <property type="match status" value="1"/>
</dbReference>
<dbReference type="InterPro" id="IPR011006">
    <property type="entry name" value="CheY-like_superfamily"/>
</dbReference>
<dbReference type="GO" id="GO:0032993">
    <property type="term" value="C:protein-DNA complex"/>
    <property type="evidence" value="ECO:0007669"/>
    <property type="project" value="TreeGrafter"/>
</dbReference>
<keyword evidence="4" id="KW-0238">DNA-binding</keyword>
<protein>
    <submittedName>
        <fullName evidence="8">Response regulator</fullName>
    </submittedName>
</protein>
<dbReference type="InterPro" id="IPR039420">
    <property type="entry name" value="WalR-like"/>
</dbReference>
<dbReference type="RefSeq" id="WP_044842063.1">
    <property type="nucleotide sequence ID" value="NZ_CP059733.1"/>
</dbReference>
<dbReference type="Proteomes" id="UP000032352">
    <property type="component" value="Chromosome"/>
</dbReference>
<dbReference type="SUPFAM" id="SSF52172">
    <property type="entry name" value="CheY-like"/>
    <property type="match status" value="1"/>
</dbReference>
<dbReference type="GO" id="GO:0000976">
    <property type="term" value="F:transcription cis-regulatory region binding"/>
    <property type="evidence" value="ECO:0007669"/>
    <property type="project" value="TreeGrafter"/>
</dbReference>
<dbReference type="SMART" id="SM00448">
    <property type="entry name" value="REC"/>
    <property type="match status" value="1"/>
</dbReference>
<dbReference type="GO" id="GO:0000156">
    <property type="term" value="F:phosphorelay response regulator activity"/>
    <property type="evidence" value="ECO:0007669"/>
    <property type="project" value="TreeGrafter"/>
</dbReference>
<keyword evidence="9" id="KW-1185">Reference proteome</keyword>
<keyword evidence="2" id="KW-0902">Two-component regulatory system</keyword>
<proteinExistence type="predicted"/>
<organism evidence="8 9">
    <name type="scientific">Thalassomonas viridans</name>
    <dbReference type="NCBI Taxonomy" id="137584"/>
    <lineage>
        <taxon>Bacteria</taxon>
        <taxon>Pseudomonadati</taxon>
        <taxon>Pseudomonadota</taxon>
        <taxon>Gammaproteobacteria</taxon>
        <taxon>Alteromonadales</taxon>
        <taxon>Colwelliaceae</taxon>
        <taxon>Thalassomonas</taxon>
    </lineage>
</organism>
<keyword evidence="5" id="KW-0804">Transcription</keyword>
<dbReference type="KEGG" id="tvd:SG34_005740"/>
<evidence type="ECO:0000256" key="6">
    <source>
        <dbReference type="PROSITE-ProRule" id="PRU00169"/>
    </source>
</evidence>
<evidence type="ECO:0000256" key="3">
    <source>
        <dbReference type="ARBA" id="ARBA00023015"/>
    </source>
</evidence>
<dbReference type="GO" id="GO:0005829">
    <property type="term" value="C:cytosol"/>
    <property type="evidence" value="ECO:0007669"/>
    <property type="project" value="TreeGrafter"/>
</dbReference>
<dbReference type="EMBL" id="CP059733">
    <property type="protein sequence ID" value="WDE06421.1"/>
    <property type="molecule type" value="Genomic_DNA"/>
</dbReference>
<sequence length="371" mass="42457">MMTEKKRILVVDDEELNLSLITGILEDDYEVIALTSGEQCLEQFLSIDPDIVLLDVEMPVMDGLQVSRELQIIAQSPIVFVSAKGSLEERLAGYAAGGYDYIVKPVDGYELLAKIKLILEHQAEKKALEQTAQETTSAFMNALSFSSEFGYVVDFALEIYQAKSYSQVAETMLRTLGLFNVNAAIHIRAEYGEGFYSDRGQCSPMEQEILILLKDRGRIYDFERRSQINEQRVSVLVNNMPEDPEEYGRLKDHLPFMLRLTDGYLKNLDIGFQLSKQEKLLRETVQEVSEQFVVIERELKVNHSVFEAAMFDMTKDMEKSLQFLALTEEQEEQLNEIINSHTERAFEAIDKTSMITKAFNLILTKLQKFVH</sequence>
<evidence type="ECO:0000256" key="1">
    <source>
        <dbReference type="ARBA" id="ARBA00022553"/>
    </source>
</evidence>
<reference evidence="8 9" key="2">
    <citation type="journal article" date="2022" name="Mar. Drugs">
        <title>Bioassay-Guided Fractionation Leads to the Detection of Cholic Acid Generated by the Rare Thalassomonas sp.</title>
        <authorList>
            <person name="Pheiffer F."/>
            <person name="Schneider Y.K."/>
            <person name="Hansen E.H."/>
            <person name="Andersen J.H."/>
            <person name="Isaksson J."/>
            <person name="Busche T."/>
            <person name="R C."/>
            <person name="Kalinowski J."/>
            <person name="Zyl L.V."/>
            <person name="Trindade M."/>
        </authorList>
    </citation>
    <scope>NUCLEOTIDE SEQUENCE [LARGE SCALE GENOMIC DNA]</scope>
    <source>
        <strain evidence="8 9">XOM25</strain>
    </source>
</reference>
<evidence type="ECO:0000313" key="8">
    <source>
        <dbReference type="EMBL" id="WDE06421.1"/>
    </source>
</evidence>
<dbReference type="GO" id="GO:0006355">
    <property type="term" value="P:regulation of DNA-templated transcription"/>
    <property type="evidence" value="ECO:0007669"/>
    <property type="project" value="TreeGrafter"/>
</dbReference>
<evidence type="ECO:0000256" key="5">
    <source>
        <dbReference type="ARBA" id="ARBA00023163"/>
    </source>
</evidence>
<dbReference type="Gene3D" id="3.40.50.2300">
    <property type="match status" value="1"/>
</dbReference>
<keyword evidence="1 6" id="KW-0597">Phosphoprotein</keyword>
<accession>A0AAF0CAE3</accession>
<feature type="domain" description="Response regulatory" evidence="7">
    <location>
        <begin position="7"/>
        <end position="119"/>
    </location>
</feature>
<evidence type="ECO:0000256" key="4">
    <source>
        <dbReference type="ARBA" id="ARBA00023125"/>
    </source>
</evidence>
<evidence type="ECO:0000256" key="2">
    <source>
        <dbReference type="ARBA" id="ARBA00023012"/>
    </source>
</evidence>
<evidence type="ECO:0000313" key="9">
    <source>
        <dbReference type="Proteomes" id="UP000032352"/>
    </source>
</evidence>
<gene>
    <name evidence="8" type="ORF">SG34_005740</name>
</gene>
<dbReference type="InterPro" id="IPR001789">
    <property type="entry name" value="Sig_transdc_resp-reg_receiver"/>
</dbReference>
<evidence type="ECO:0000259" key="7">
    <source>
        <dbReference type="PROSITE" id="PS50110"/>
    </source>
</evidence>
<reference evidence="8 9" key="1">
    <citation type="journal article" date="2015" name="Genome Announc.">
        <title>Draft Genome Sequences of Marine Isolates of Thalassomonas viridans and Thalassomonas actiniarum.</title>
        <authorList>
            <person name="Olonade I."/>
            <person name="van Zyl L.J."/>
            <person name="Trindade M."/>
        </authorList>
    </citation>
    <scope>NUCLEOTIDE SEQUENCE [LARGE SCALE GENOMIC DNA]</scope>
    <source>
        <strain evidence="8 9">XOM25</strain>
    </source>
</reference>
<dbReference type="AlphaFoldDB" id="A0AAF0CAE3"/>
<keyword evidence="3" id="KW-0805">Transcription regulation</keyword>
<dbReference type="PANTHER" id="PTHR48111:SF1">
    <property type="entry name" value="TWO-COMPONENT RESPONSE REGULATOR ORR33"/>
    <property type="match status" value="1"/>
</dbReference>